<dbReference type="STRING" id="633807.BW732_05605"/>
<evidence type="ECO:0000313" key="1">
    <source>
        <dbReference type="EMBL" id="AQP53764.1"/>
    </source>
</evidence>
<dbReference type="EMBL" id="CP019609">
    <property type="protein sequence ID" value="AQP53764.1"/>
    <property type="molecule type" value="Genomic_DNA"/>
</dbReference>
<dbReference type="GO" id="GO:0005524">
    <property type="term" value="F:ATP binding"/>
    <property type="evidence" value="ECO:0007669"/>
    <property type="project" value="InterPro"/>
</dbReference>
<proteinExistence type="predicted"/>
<dbReference type="AlphaFoldDB" id="A0A1Q2D611"/>
<keyword evidence="2" id="KW-1185">Reference proteome</keyword>
<dbReference type="Proteomes" id="UP000188246">
    <property type="component" value="Chromosome"/>
</dbReference>
<dbReference type="Pfam" id="PF10662">
    <property type="entry name" value="PduV-EutP"/>
    <property type="match status" value="1"/>
</dbReference>
<dbReference type="RefSeq" id="WP_077275848.1">
    <property type="nucleotide sequence ID" value="NZ_CP019609.1"/>
</dbReference>
<name>A0A1Q2D611_9ENTE</name>
<accession>A0A1Q2D611</accession>
<dbReference type="GO" id="GO:0006576">
    <property type="term" value="P:biogenic amine metabolic process"/>
    <property type="evidence" value="ECO:0007669"/>
    <property type="project" value="InterPro"/>
</dbReference>
<dbReference type="KEGG" id="vpi:BW732_05605"/>
<dbReference type="PANTHER" id="PTHR40453">
    <property type="entry name" value="PROTEIN YOEF"/>
    <property type="match status" value="1"/>
</dbReference>
<protein>
    <submittedName>
        <fullName evidence="1">Uncharacterized protein</fullName>
    </submittedName>
</protein>
<dbReference type="OrthoDB" id="6179at2"/>
<reference evidence="1 2" key="1">
    <citation type="journal article" date="2010" name="Int. J. Syst. Evol. Microbiol.">
        <title>Vagococcus penaei sp. nov., isolated from spoilage microbiota of cooked shrimp (Penaeus vannamei).</title>
        <authorList>
            <person name="Jaffres E."/>
            <person name="Prevost H."/>
            <person name="Rossero A."/>
            <person name="Joffraud J.J."/>
            <person name="Dousset X."/>
        </authorList>
    </citation>
    <scope>NUCLEOTIDE SEQUENCE [LARGE SCALE GENOMIC DNA]</scope>
    <source>
        <strain evidence="1 2">CD276</strain>
    </source>
</reference>
<gene>
    <name evidence="1" type="ORF">BW732_05605</name>
</gene>
<dbReference type="PANTHER" id="PTHR40453:SF1">
    <property type="entry name" value="PROTEIN YOEF"/>
    <property type="match status" value="1"/>
</dbReference>
<dbReference type="InterPro" id="IPR012381">
    <property type="entry name" value="EutP_PduV"/>
</dbReference>
<organism evidence="1 2">
    <name type="scientific">Vagococcus penaei</name>
    <dbReference type="NCBI Taxonomy" id="633807"/>
    <lineage>
        <taxon>Bacteria</taxon>
        <taxon>Bacillati</taxon>
        <taxon>Bacillota</taxon>
        <taxon>Bacilli</taxon>
        <taxon>Lactobacillales</taxon>
        <taxon>Enterococcaceae</taxon>
        <taxon>Vagococcus</taxon>
    </lineage>
</organism>
<evidence type="ECO:0000313" key="2">
    <source>
        <dbReference type="Proteomes" id="UP000188246"/>
    </source>
</evidence>
<sequence>MIKKRILLIGTDNSGKARLASQLNCEMTEVKNRASLVYGKETIIVPETYLASPWMHKHIISLQQSVNLVVMIWTDQQTRKIYPPQFAKAFTKPVIGMISSQEATISKETLDLGEKNLQSMGVKQPYIVWSLDDQAQLKTVAQFILERREELINGKF</sequence>